<keyword evidence="2 5" id="KW-0812">Transmembrane</keyword>
<evidence type="ECO:0000313" key="10">
    <source>
        <dbReference type="Proteomes" id="UP000585614"/>
    </source>
</evidence>
<dbReference type="GO" id="GO:0005245">
    <property type="term" value="F:voltage-gated calcium channel activity"/>
    <property type="evidence" value="ECO:0007669"/>
    <property type="project" value="Ensembl"/>
</dbReference>
<feature type="transmembrane region" description="Helical" evidence="5">
    <location>
        <begin position="246"/>
        <end position="269"/>
    </location>
</feature>
<evidence type="ECO:0000256" key="2">
    <source>
        <dbReference type="ARBA" id="ARBA00022692"/>
    </source>
</evidence>
<dbReference type="GeneTree" id="ENSGT00940000161455"/>
<keyword evidence="9" id="KW-1185">Reference proteome</keyword>
<protein>
    <submittedName>
        <fullName evidence="7 8">Cation channel sperm associated 3</fullName>
    </submittedName>
</protein>
<dbReference type="GO" id="GO:0036128">
    <property type="term" value="C:CatSper complex"/>
    <property type="evidence" value="ECO:0007669"/>
    <property type="project" value="Ensembl"/>
</dbReference>
<keyword evidence="4 5" id="KW-0472">Membrane</keyword>
<comment type="subcellular location">
    <subcellularLocation>
        <location evidence="1">Membrane</location>
        <topology evidence="1">Multi-pass membrane protein</topology>
    </subcellularLocation>
</comment>
<reference evidence="8 9" key="3">
    <citation type="submission" date="2018-12" db="EMBL/GenBank/DDBJ databases">
        <title>G10K-VGP greater horseshoe bat female genome, primary haplotype.</title>
        <authorList>
            <person name="Teeling E."/>
            <person name="Myers G."/>
            <person name="Vernes S."/>
            <person name="Pippel M."/>
            <person name="Winkler S."/>
            <person name="Fedrigo O."/>
            <person name="Rhie A."/>
            <person name="Koren S."/>
            <person name="Phillippy A."/>
            <person name="Lewin H."/>
            <person name="Damas J."/>
            <person name="Howe K."/>
            <person name="Mountcastle J."/>
            <person name="Jarvis E.D."/>
        </authorList>
    </citation>
    <scope>NUCLEOTIDE SEQUENCE [LARGE SCALE GENOMIC DNA]</scope>
</reference>
<dbReference type="InterPro" id="IPR027359">
    <property type="entry name" value="Volt_channel_dom_sf"/>
</dbReference>
<dbReference type="GO" id="GO:0005783">
    <property type="term" value="C:endoplasmic reticulum"/>
    <property type="evidence" value="ECO:0007669"/>
    <property type="project" value="Ensembl"/>
</dbReference>
<dbReference type="EMBL" id="JACAGC010000024">
    <property type="protein sequence ID" value="KAF6280496.1"/>
    <property type="molecule type" value="Genomic_DNA"/>
</dbReference>
<dbReference type="Gene3D" id="1.10.287.70">
    <property type="match status" value="1"/>
</dbReference>
<dbReference type="PANTHER" id="PTHR47131">
    <property type="entry name" value="CATION CHANNEL SPERM-ASSOCIATED PROTEIN 3"/>
    <property type="match status" value="1"/>
</dbReference>
<organism evidence="8 9">
    <name type="scientific">Rhinolophus ferrumequinum</name>
    <name type="common">Greater horseshoe bat</name>
    <dbReference type="NCBI Taxonomy" id="59479"/>
    <lineage>
        <taxon>Eukaryota</taxon>
        <taxon>Metazoa</taxon>
        <taxon>Chordata</taxon>
        <taxon>Craniata</taxon>
        <taxon>Vertebrata</taxon>
        <taxon>Euteleostomi</taxon>
        <taxon>Mammalia</taxon>
        <taxon>Eutheria</taxon>
        <taxon>Laurasiatheria</taxon>
        <taxon>Chiroptera</taxon>
        <taxon>Yinpterochiroptera</taxon>
        <taxon>Rhinolophoidea</taxon>
        <taxon>Rhinolophidae</taxon>
        <taxon>Rhinolophinae</taxon>
        <taxon>Rhinolophus</taxon>
    </lineage>
</organism>
<reference evidence="8 9" key="2">
    <citation type="journal article" date="2018" name="Annu Rev Anim Biosci">
        <title>Bat Biology, Genomes, and the Bat1K Project: To Generate Chromosome-Level Genomes for All Living Bat Species.</title>
        <authorList>
            <person name="Teeling E.C."/>
            <person name="Vernes S.C."/>
            <person name="Davalos L.M."/>
            <person name="Ray D.A."/>
            <person name="Gilbert M.T.P."/>
            <person name="Myers E."/>
        </authorList>
    </citation>
    <scope>NUCLEOTIDE SEQUENCE</scope>
</reference>
<keyword evidence="3 5" id="KW-1133">Transmembrane helix</keyword>
<dbReference type="RefSeq" id="XP_032952490.1">
    <property type="nucleotide sequence ID" value="XM_033096599.1"/>
</dbReference>
<gene>
    <name evidence="8" type="primary">CATSPER3</name>
    <name evidence="7" type="ORF">mRhiFer1_002145</name>
</gene>
<feature type="transmembrane region" description="Helical" evidence="5">
    <location>
        <begin position="51"/>
        <end position="70"/>
    </location>
</feature>
<sequence>MSQFYHQTCTRVFSSSLLGNGSSTFCARFRTFQRKDTQCRAFVERIILSRLFKIIMISTISMNAFLVVLGTDYETRYNLFRLWELAEIIFVAIYSAEFYMKLYVDPIDYWKDGYNLLDVSVIVILSIPYSLRKIKGKHYPYLHIADGLQSLRILKLITYSRGIRTLITAVGQTAYTVFSVLSLLFILMYIFAVLGFSLFGTTGQGDLSNWGNLAGAFFTLFSLATLDGWTDLQQQLDDQNFALSQAFTIIFILLANFVFLSMFVGVMIIHTEDSIKKFEQELRLERHMTVMEEKQVIVKRQQEEVSRLMQTQKNADYKSFGELVENFRKTLRHTDPMVLDDFGTSLPFIDVYLSTLDNQDTTIYKLQELYYEIVHTLGLMLEDLPQKKQSHSSDKVDKK</sequence>
<dbReference type="Ensembl" id="ENSRFET00010009497.1">
    <property type="protein sequence ID" value="ENSRFEP00010008650.1"/>
    <property type="gene ID" value="ENSRFEG00010005873.1"/>
</dbReference>
<evidence type="ECO:0000259" key="6">
    <source>
        <dbReference type="Pfam" id="PF00520"/>
    </source>
</evidence>
<evidence type="ECO:0000256" key="4">
    <source>
        <dbReference type="ARBA" id="ARBA00023136"/>
    </source>
</evidence>
<evidence type="ECO:0000313" key="9">
    <source>
        <dbReference type="Proteomes" id="UP000472240"/>
    </source>
</evidence>
<feature type="domain" description="Ion transport" evidence="6">
    <location>
        <begin position="50"/>
        <end position="268"/>
    </location>
</feature>
<evidence type="ECO:0000256" key="5">
    <source>
        <dbReference type="SAM" id="Phobius"/>
    </source>
</evidence>
<dbReference type="SUPFAM" id="SSF81324">
    <property type="entry name" value="Voltage-gated potassium channels"/>
    <property type="match status" value="1"/>
</dbReference>
<evidence type="ECO:0000313" key="8">
    <source>
        <dbReference type="Ensembl" id="ENSRFEP00010008650.1"/>
    </source>
</evidence>
<dbReference type="AlphaFoldDB" id="A0A671E6M5"/>
<evidence type="ECO:0000256" key="1">
    <source>
        <dbReference type="ARBA" id="ARBA00004141"/>
    </source>
</evidence>
<feature type="transmembrane region" description="Helical" evidence="5">
    <location>
        <begin position="82"/>
        <end position="102"/>
    </location>
</feature>
<feature type="transmembrane region" description="Helical" evidence="5">
    <location>
        <begin position="210"/>
        <end position="226"/>
    </location>
</feature>
<reference evidence="8 9" key="1">
    <citation type="journal article" date="2015" name="Annu Rev Anim Biosci">
        <title>The Genome 10K Project: a way forward.</title>
        <authorList>
            <person name="Koepfli K.P."/>
            <person name="Paten B."/>
            <person name="O'Brien S.J."/>
            <person name="Koepfli K.P."/>
            <person name="Paten B."/>
            <person name="Antunes A."/>
            <person name="Belov K."/>
            <person name="Bustamante C."/>
            <person name="Castoe T.A."/>
            <person name="Clawson H."/>
            <person name="Crawford A.J."/>
            <person name="Diekhans M."/>
            <person name="Distel D."/>
            <person name="Durbin R."/>
            <person name="Earl D."/>
            <person name="Fujita M.K."/>
            <person name="Gamble T."/>
            <person name="Georges A."/>
            <person name="Gemmell N."/>
            <person name="Gilbert M.T."/>
            <person name="Graves J.M."/>
            <person name="Green R.E."/>
            <person name="Hickey G."/>
            <person name="Jarvis E.D."/>
            <person name="Johnson W."/>
            <person name="Komissarov A."/>
            <person name="Korf I."/>
            <person name="Kuhn R."/>
            <person name="Larkin D.M."/>
            <person name="Lewin H."/>
            <person name="Lopez J.V."/>
            <person name="Ma J."/>
            <person name="Marques-Bonet T."/>
            <person name="Miller W."/>
            <person name="Murphy R."/>
            <person name="Pevzner P."/>
            <person name="Shapiro B."/>
            <person name="Steiner C."/>
            <person name="Tamazian G."/>
            <person name="Venkatesh B."/>
            <person name="Wang J."/>
            <person name="Wayne R."/>
            <person name="Wiley E."/>
            <person name="Yang H."/>
            <person name="Zhang G."/>
            <person name="Haussler D."/>
            <person name="Ryder O."/>
            <person name="O'Brien S.J."/>
        </authorList>
    </citation>
    <scope>NUCLEOTIDE SEQUENCE</scope>
</reference>
<dbReference type="Proteomes" id="UP000585614">
    <property type="component" value="Unassembled WGS sequence"/>
</dbReference>
<dbReference type="GO" id="GO:0001669">
    <property type="term" value="C:acrosomal vesicle"/>
    <property type="evidence" value="ECO:0007669"/>
    <property type="project" value="Ensembl"/>
</dbReference>
<dbReference type="PANTHER" id="PTHR47131:SF1">
    <property type="entry name" value="CATION CHANNEL SPERM-ASSOCIATED PROTEIN 3"/>
    <property type="match status" value="1"/>
</dbReference>
<evidence type="ECO:0000256" key="3">
    <source>
        <dbReference type="ARBA" id="ARBA00022989"/>
    </source>
</evidence>
<accession>A0A671E6M5</accession>
<reference evidence="7 10" key="4">
    <citation type="journal article" date="2020" name="Nature">
        <title>Six reference-quality genomes reveal evolution of bat adaptations.</title>
        <authorList>
            <person name="Jebb D."/>
            <person name="Huang Z."/>
            <person name="Pippel M."/>
            <person name="Hughes G.M."/>
            <person name="Lavrichenko K."/>
            <person name="Devanna P."/>
            <person name="Winkler S."/>
            <person name="Jermiin L.S."/>
            <person name="Skirmuntt E.C."/>
            <person name="Katzourakis A."/>
            <person name="Burkitt-Gray L."/>
            <person name="Ray D.A."/>
            <person name="Sullivan K.A.M."/>
            <person name="Roscito J.G."/>
            <person name="Kirilenko B.M."/>
            <person name="Davalos L.M."/>
            <person name="Corthals A.P."/>
            <person name="Power M.L."/>
            <person name="Jones G."/>
            <person name="Ransome R.D."/>
            <person name="Dechmann D.K.N."/>
            <person name="Locatelli A.G."/>
            <person name="Puechmaille S.J."/>
            <person name="Fedrigo O."/>
            <person name="Jarvis E.D."/>
            <person name="Hiller M."/>
            <person name="Vernes S.C."/>
            <person name="Myers E.W."/>
            <person name="Teeling E.C."/>
        </authorList>
    </citation>
    <scope>NUCLEOTIDE SEQUENCE [LARGE SCALE GENOMIC DNA]</scope>
    <source>
        <strain evidence="7">MRhiFer1</strain>
        <tissue evidence="7">Lung</tissue>
    </source>
</reference>
<dbReference type="Pfam" id="PF00520">
    <property type="entry name" value="Ion_trans"/>
    <property type="match status" value="1"/>
</dbReference>
<dbReference type="GeneID" id="117016851"/>
<dbReference type="InterPro" id="IPR005821">
    <property type="entry name" value="Ion_trans_dom"/>
</dbReference>
<feature type="transmembrane region" description="Helical" evidence="5">
    <location>
        <begin position="174"/>
        <end position="198"/>
    </location>
</feature>
<reference evidence="8" key="5">
    <citation type="submission" date="2025-05" db="UniProtKB">
        <authorList>
            <consortium name="Ensembl"/>
        </authorList>
    </citation>
    <scope>IDENTIFICATION</scope>
</reference>
<dbReference type="GO" id="GO:0006814">
    <property type="term" value="P:sodium ion transport"/>
    <property type="evidence" value="ECO:0007669"/>
    <property type="project" value="Ensembl"/>
</dbReference>
<dbReference type="GO" id="GO:0048240">
    <property type="term" value="P:sperm capacitation"/>
    <property type="evidence" value="ECO:0007669"/>
    <property type="project" value="Ensembl"/>
</dbReference>
<dbReference type="Gene3D" id="1.20.120.350">
    <property type="entry name" value="Voltage-gated potassium channels. Chain C"/>
    <property type="match status" value="1"/>
</dbReference>
<dbReference type="GO" id="GO:0051649">
    <property type="term" value="P:establishment of localization in cell"/>
    <property type="evidence" value="ECO:0007669"/>
    <property type="project" value="Ensembl"/>
</dbReference>
<dbReference type="Proteomes" id="UP000472240">
    <property type="component" value="Chromosome 24"/>
</dbReference>
<name>A0A671E6M5_RHIFE</name>
<feature type="transmembrane region" description="Helical" evidence="5">
    <location>
        <begin position="114"/>
        <end position="131"/>
    </location>
</feature>
<proteinExistence type="predicted"/>
<dbReference type="GO" id="GO:0030317">
    <property type="term" value="P:flagellated sperm motility"/>
    <property type="evidence" value="ECO:0007669"/>
    <property type="project" value="Ensembl"/>
</dbReference>
<evidence type="ECO:0000313" key="7">
    <source>
        <dbReference type="EMBL" id="KAF6280496.1"/>
    </source>
</evidence>
<dbReference type="CTD" id="347732"/>